<evidence type="ECO:0000313" key="1">
    <source>
        <dbReference type="EMBL" id="JAD28618.1"/>
    </source>
</evidence>
<dbReference type="EMBL" id="GBRH01269277">
    <property type="protein sequence ID" value="JAD28618.1"/>
    <property type="molecule type" value="Transcribed_RNA"/>
</dbReference>
<sequence>MSQMHSKGVILALPWVSFVTIFTDRLH</sequence>
<protein>
    <submittedName>
        <fullName evidence="1">Uncharacterized protein</fullName>
    </submittedName>
</protein>
<name>A0A0A8YT56_ARUDO</name>
<accession>A0A0A8YT56</accession>
<proteinExistence type="predicted"/>
<dbReference type="AlphaFoldDB" id="A0A0A8YT56"/>
<reference evidence="1" key="2">
    <citation type="journal article" date="2015" name="Data Brief">
        <title>Shoot transcriptome of the giant reed, Arundo donax.</title>
        <authorList>
            <person name="Barrero R.A."/>
            <person name="Guerrero F.D."/>
            <person name="Moolhuijzen P."/>
            <person name="Goolsby J.A."/>
            <person name="Tidwell J."/>
            <person name="Bellgard S.E."/>
            <person name="Bellgard M.I."/>
        </authorList>
    </citation>
    <scope>NUCLEOTIDE SEQUENCE</scope>
    <source>
        <tissue evidence="1">Shoot tissue taken approximately 20 cm above the soil surface</tissue>
    </source>
</reference>
<organism evidence="1">
    <name type="scientific">Arundo donax</name>
    <name type="common">Giant reed</name>
    <name type="synonym">Donax arundinaceus</name>
    <dbReference type="NCBI Taxonomy" id="35708"/>
    <lineage>
        <taxon>Eukaryota</taxon>
        <taxon>Viridiplantae</taxon>
        <taxon>Streptophyta</taxon>
        <taxon>Embryophyta</taxon>
        <taxon>Tracheophyta</taxon>
        <taxon>Spermatophyta</taxon>
        <taxon>Magnoliopsida</taxon>
        <taxon>Liliopsida</taxon>
        <taxon>Poales</taxon>
        <taxon>Poaceae</taxon>
        <taxon>PACMAD clade</taxon>
        <taxon>Arundinoideae</taxon>
        <taxon>Arundineae</taxon>
        <taxon>Arundo</taxon>
    </lineage>
</organism>
<reference evidence="1" key="1">
    <citation type="submission" date="2014-09" db="EMBL/GenBank/DDBJ databases">
        <authorList>
            <person name="Magalhaes I.L.F."/>
            <person name="Oliveira U."/>
            <person name="Santos F.R."/>
            <person name="Vidigal T.H.D.A."/>
            <person name="Brescovit A.D."/>
            <person name="Santos A.J."/>
        </authorList>
    </citation>
    <scope>NUCLEOTIDE SEQUENCE</scope>
    <source>
        <tissue evidence="1">Shoot tissue taken approximately 20 cm above the soil surface</tissue>
    </source>
</reference>